<dbReference type="Gene3D" id="3.40.1190.20">
    <property type="match status" value="1"/>
</dbReference>
<dbReference type="GO" id="GO:0033785">
    <property type="term" value="F:heptose 7-phosphate kinase activity"/>
    <property type="evidence" value="ECO:0007669"/>
    <property type="project" value="TreeGrafter"/>
</dbReference>
<evidence type="ECO:0000313" key="5">
    <source>
        <dbReference type="Proteomes" id="UP000297949"/>
    </source>
</evidence>
<dbReference type="RefSeq" id="WP_245309078.1">
    <property type="nucleotide sequence ID" value="NZ_PYKD01000198.1"/>
</dbReference>
<keyword evidence="2 4" id="KW-0418">Kinase</keyword>
<name>A0A659PPK2_SALET</name>
<evidence type="ECO:0000256" key="1">
    <source>
        <dbReference type="ARBA" id="ARBA00022679"/>
    </source>
</evidence>
<evidence type="ECO:0000313" key="4">
    <source>
        <dbReference type="EMBL" id="TGC75510.1"/>
    </source>
</evidence>
<gene>
    <name evidence="4" type="ORF">C9E99_21255</name>
</gene>
<dbReference type="CDD" id="cd01172">
    <property type="entry name" value="RfaE_like"/>
    <property type="match status" value="1"/>
</dbReference>
<feature type="domain" description="Carbohydrate kinase PfkB" evidence="3">
    <location>
        <begin position="13"/>
        <end position="251"/>
    </location>
</feature>
<dbReference type="InterPro" id="IPR011913">
    <property type="entry name" value="RfaE_dom_I"/>
</dbReference>
<protein>
    <submittedName>
        <fullName evidence="4">Bifunctional heptose 7-phosphate kinase/heptose 1-phosphate adenyltransferase</fullName>
    </submittedName>
</protein>
<dbReference type="SUPFAM" id="SSF53613">
    <property type="entry name" value="Ribokinase-like"/>
    <property type="match status" value="1"/>
</dbReference>
<dbReference type="GO" id="GO:0033786">
    <property type="term" value="F:heptose-1-phosphate adenylyltransferase activity"/>
    <property type="evidence" value="ECO:0007669"/>
    <property type="project" value="TreeGrafter"/>
</dbReference>
<evidence type="ECO:0000256" key="2">
    <source>
        <dbReference type="ARBA" id="ARBA00022777"/>
    </source>
</evidence>
<dbReference type="InterPro" id="IPR002173">
    <property type="entry name" value="Carboh/pur_kinase_PfkB_CS"/>
</dbReference>
<dbReference type="Pfam" id="PF00294">
    <property type="entry name" value="PfkB"/>
    <property type="match status" value="1"/>
</dbReference>
<dbReference type="PROSITE" id="PS00583">
    <property type="entry name" value="PFKB_KINASES_1"/>
    <property type="match status" value="1"/>
</dbReference>
<comment type="caution">
    <text evidence="4">The sequence shown here is derived from an EMBL/GenBank/DDBJ whole genome shotgun (WGS) entry which is preliminary data.</text>
</comment>
<dbReference type="Proteomes" id="UP000297949">
    <property type="component" value="Unassembled WGS sequence"/>
</dbReference>
<dbReference type="AlphaFoldDB" id="A0A659PPK2"/>
<dbReference type="PANTHER" id="PTHR46969:SF1">
    <property type="entry name" value="BIFUNCTIONAL PROTEIN HLDE"/>
    <property type="match status" value="1"/>
</dbReference>
<dbReference type="GO" id="GO:0016773">
    <property type="term" value="F:phosphotransferase activity, alcohol group as acceptor"/>
    <property type="evidence" value="ECO:0007669"/>
    <property type="project" value="InterPro"/>
</dbReference>
<dbReference type="InterPro" id="IPR029056">
    <property type="entry name" value="Ribokinase-like"/>
</dbReference>
<accession>A0A659PPK2</accession>
<evidence type="ECO:0000259" key="3">
    <source>
        <dbReference type="Pfam" id="PF00294"/>
    </source>
</evidence>
<dbReference type="EMBL" id="PYKD01000198">
    <property type="protein sequence ID" value="TGC75510.1"/>
    <property type="molecule type" value="Genomic_DNA"/>
</dbReference>
<reference evidence="4 5" key="1">
    <citation type="submission" date="2018-03" db="EMBL/GenBank/DDBJ databases">
        <title>Non-Typhoidal Salmonella genome sequencing and assembly.</title>
        <authorList>
            <person name="Matchawe C."/>
        </authorList>
    </citation>
    <scope>NUCLEOTIDE SEQUENCE [LARGE SCALE GENOMIC DNA]</scope>
    <source>
        <strain evidence="4 5">34de</strain>
    </source>
</reference>
<dbReference type="GO" id="GO:0005829">
    <property type="term" value="C:cytosol"/>
    <property type="evidence" value="ECO:0007669"/>
    <property type="project" value="TreeGrafter"/>
</dbReference>
<keyword evidence="1 4" id="KW-0808">Transferase</keyword>
<feature type="non-terminal residue" evidence="4">
    <location>
        <position position="263"/>
    </location>
</feature>
<dbReference type="FunFam" id="3.40.1190.20:FF:000002">
    <property type="entry name" value="Bifunctional protein HldE"/>
    <property type="match status" value="1"/>
</dbReference>
<dbReference type="PANTHER" id="PTHR46969">
    <property type="entry name" value="BIFUNCTIONAL PROTEIN HLDE"/>
    <property type="match status" value="1"/>
</dbReference>
<dbReference type="InterPro" id="IPR011611">
    <property type="entry name" value="PfkB_dom"/>
</dbReference>
<proteinExistence type="predicted"/>
<sequence>MKVNLPAFERAGVMVVGDVMLDRYWYGPTCRISPEAPVPVVKVNTVEERPGGAANVAMNIASLGANARLVGLTGIDDAARALSKTLAEVNVKCDFVSVPTHPTITKLRVLSRNQQLIRLDFEEGFEGVDPQPLHERINQALGSIGALVLSDYAKGALTSVQTMISLARQAGVPVLIDPKGTDFERYRGATLLTPNLSEFEAVAGKCKSEDELVERGMKLIADYDLSALLVTRSEQGMTLLQPNKAPLHMPCLEYTSDAADDRI</sequence>
<organism evidence="4 5">
    <name type="scientific">Salmonella enterica subsp. enterica serovar Poona</name>
    <dbReference type="NCBI Taxonomy" id="436295"/>
    <lineage>
        <taxon>Bacteria</taxon>
        <taxon>Pseudomonadati</taxon>
        <taxon>Pseudomonadota</taxon>
        <taxon>Gammaproteobacteria</taxon>
        <taxon>Enterobacterales</taxon>
        <taxon>Enterobacteriaceae</taxon>
        <taxon>Salmonella</taxon>
    </lineage>
</organism>